<dbReference type="Proteomes" id="UP000008370">
    <property type="component" value="Unassembled WGS sequence"/>
</dbReference>
<dbReference type="EMBL" id="JH930469">
    <property type="protein sequence ID" value="EKM59650.1"/>
    <property type="molecule type" value="Genomic_DNA"/>
</dbReference>
<sequence length="895" mass="98574">MPLPNSQDTVASQSLAPALLTSVSLAKVDKGHLIQSYIRSQRTYRSYFSQEGHKARLAWDKDGCDGQEEVETGFSTPTLKARVPEPIKDKAKDIQRGRNQKAAVNSSDDEHQPSEVSSTMTPLATQTKSKSKAVPENQQPRKDRNTAIARPRSPNKLDQYLEPTESQSKKTTRKRERSPNSGSERERILADRRERRRAKKAIIEPRRRSEEANNRENSSAARKRDKKDSKSSMTKSKVTNLAAGLALMHGFSATNIGRARLTLKPSYGVFHKGKASAKTSVSKSKRRPLTAAWSELEFLGQISKPTERNPTTNRRSRSLDDVRSGSEDDALSRSSRASCRRPKKKFKICNNGYDESSKKTKAQNPTAEEDNIDQEDVAQVSEDERMEVAAGGLSPHPRAESPVWDIERASYLLDDSRDAVSDTQVSKVTPSNAPTKNDTVILDIGARWNSQNSSYQSTSQKQAPQNVPDDPMRYNNNLNATKSCVSLCPSQSASQRAGPHSTEVIPAPGLTRSKYFGAISALREPDSLVVRADTGDWNLTSDNNLCTAPAPRNVASVLHHVPPLAIAADDSVDSLENEDPTALPVPQDQSPSRHRPVSPVDICGAQFSSPALSYLTLDYEPANDTGALEPALRGRPDPGSVYRQQRDGFTYASRPILDEDEWVEYYSDAMYDPDYDHRAVSRVDIPAEDSYCVYDTVSDFPNVREDAPDYSLDMEQLSSIVVEFGPPPYEDIPQLDSGSSLLGDQVRAFDADMDLRRHPEFLEEDHEIGEDFAWDPAGALDSELLAGAFHDNEEMDGAPPASGDFICREESPSPSSSTAESLANPDTAVTCSRFPSSSAAHLLLRSGVGVESVVGWAPSVGRAMTQQAETMFPTVSKVEEDVAKGLRDHWLPQRL</sequence>
<feature type="compositionally biased region" description="Basic residues" evidence="1">
    <location>
        <begin position="338"/>
        <end position="347"/>
    </location>
</feature>
<feature type="region of interest" description="Disordered" evidence="1">
    <location>
        <begin position="451"/>
        <end position="472"/>
    </location>
</feature>
<dbReference type="InParanoid" id="K5WJR0"/>
<gene>
    <name evidence="2" type="ORF">PHACADRAFT_170238</name>
</gene>
<accession>K5WJR0</accession>
<dbReference type="OrthoDB" id="2537141at2759"/>
<proteinExistence type="predicted"/>
<evidence type="ECO:0000256" key="1">
    <source>
        <dbReference type="SAM" id="MobiDB-lite"/>
    </source>
</evidence>
<dbReference type="AlphaFoldDB" id="K5WJR0"/>
<feature type="compositionally biased region" description="Low complexity" evidence="1">
    <location>
        <begin position="451"/>
        <end position="462"/>
    </location>
</feature>
<dbReference type="HOGENOM" id="CLU_017237_0_0_1"/>
<feature type="compositionally biased region" description="Polar residues" evidence="1">
    <location>
        <begin position="114"/>
        <end position="128"/>
    </location>
</feature>
<organism evidence="2 3">
    <name type="scientific">Phanerochaete carnosa (strain HHB-10118-sp)</name>
    <name type="common">White-rot fungus</name>
    <name type="synonym">Peniophora carnosa</name>
    <dbReference type="NCBI Taxonomy" id="650164"/>
    <lineage>
        <taxon>Eukaryota</taxon>
        <taxon>Fungi</taxon>
        <taxon>Dikarya</taxon>
        <taxon>Basidiomycota</taxon>
        <taxon>Agaricomycotina</taxon>
        <taxon>Agaricomycetes</taxon>
        <taxon>Polyporales</taxon>
        <taxon>Phanerochaetaceae</taxon>
        <taxon>Phanerochaete</taxon>
    </lineage>
</organism>
<keyword evidence="3" id="KW-1185">Reference proteome</keyword>
<feature type="region of interest" description="Disordered" evidence="1">
    <location>
        <begin position="792"/>
        <end position="824"/>
    </location>
</feature>
<name>K5WJR0_PHACS</name>
<feature type="compositionally biased region" description="Basic and acidic residues" evidence="1">
    <location>
        <begin position="183"/>
        <end position="193"/>
    </location>
</feature>
<protein>
    <submittedName>
        <fullName evidence="2">Uncharacterized protein</fullName>
    </submittedName>
</protein>
<evidence type="ECO:0000313" key="2">
    <source>
        <dbReference type="EMBL" id="EKM59650.1"/>
    </source>
</evidence>
<dbReference type="KEGG" id="pco:PHACADRAFT_170238"/>
<evidence type="ECO:0000313" key="3">
    <source>
        <dbReference type="Proteomes" id="UP000008370"/>
    </source>
</evidence>
<dbReference type="GeneID" id="18909502"/>
<dbReference type="STRING" id="650164.K5WJR0"/>
<reference evidence="2 3" key="1">
    <citation type="journal article" date="2012" name="BMC Genomics">
        <title>Comparative genomics of the white-rot fungi, Phanerochaete carnosa and P. chrysosporium, to elucidate the genetic basis of the distinct wood types they colonize.</title>
        <authorList>
            <person name="Suzuki H."/>
            <person name="MacDonald J."/>
            <person name="Syed K."/>
            <person name="Salamov A."/>
            <person name="Hori C."/>
            <person name="Aerts A."/>
            <person name="Henrissat B."/>
            <person name="Wiebenga A."/>
            <person name="vanKuyk P.A."/>
            <person name="Barry K."/>
            <person name="Lindquist E."/>
            <person name="LaButti K."/>
            <person name="Lapidus A."/>
            <person name="Lucas S."/>
            <person name="Coutinho P."/>
            <person name="Gong Y."/>
            <person name="Samejima M."/>
            <person name="Mahadevan R."/>
            <person name="Abou-Zaid M."/>
            <person name="de Vries R.P."/>
            <person name="Igarashi K."/>
            <person name="Yadav J.S."/>
            <person name="Grigoriev I.V."/>
            <person name="Master E.R."/>
        </authorList>
    </citation>
    <scope>NUCLEOTIDE SEQUENCE [LARGE SCALE GENOMIC DNA]</scope>
    <source>
        <strain evidence="2 3">HHB-10118-sp</strain>
    </source>
</reference>
<feature type="compositionally biased region" description="Basic and acidic residues" evidence="1">
    <location>
        <begin position="82"/>
        <end position="96"/>
    </location>
</feature>
<feature type="region of interest" description="Disordered" evidence="1">
    <location>
        <begin position="66"/>
        <end position="235"/>
    </location>
</feature>
<feature type="compositionally biased region" description="Basic and acidic residues" evidence="1">
    <location>
        <begin position="317"/>
        <end position="326"/>
    </location>
</feature>
<feature type="compositionally biased region" description="Basic and acidic residues" evidence="1">
    <location>
        <begin position="201"/>
        <end position="214"/>
    </location>
</feature>
<feature type="region of interest" description="Disordered" evidence="1">
    <location>
        <begin position="302"/>
        <end position="374"/>
    </location>
</feature>
<feature type="region of interest" description="Disordered" evidence="1">
    <location>
        <begin position="573"/>
        <end position="597"/>
    </location>
</feature>
<dbReference type="RefSeq" id="XP_007392208.1">
    <property type="nucleotide sequence ID" value="XM_007392146.1"/>
</dbReference>